<feature type="region of interest" description="Disordered" evidence="1">
    <location>
        <begin position="1"/>
        <end position="65"/>
    </location>
</feature>
<sequence length="303" mass="32256">RCQGHVAQDGGDSVAVGTGSPLPPLPRPGPSLPVLDPAPKHTLAPSSHRSGPRSKGEGSGDAAPNWQITAAPVNSLAKVKTSLPQKFWGLWFNVKDKYRFITQNDTTENVFGHQTAVKKNNPKKYLCNVGDGETVEFERVTGPGGVPMQGSKHAPNYPRPRRCCPLHTYQRDGAQSQQPSKAGTAQNTDQSTCKQKPLPVFAGPKRISHTPLTAFLQSLLPPCLPPNLPFSHSQNKDTSGLSQLSSLIANPVHQAKANPVLFLSQPCAPSPCPSFGHSHPLSPLALCLNPTSVTPPCPLVIGL</sequence>
<evidence type="ECO:0000259" key="2">
    <source>
        <dbReference type="PROSITE" id="PS51857"/>
    </source>
</evidence>
<dbReference type="Pfam" id="PF00313">
    <property type="entry name" value="CSD"/>
    <property type="match status" value="1"/>
</dbReference>
<evidence type="ECO:0000313" key="4">
    <source>
        <dbReference type="Proteomes" id="UP000694563"/>
    </source>
</evidence>
<evidence type="ECO:0000256" key="1">
    <source>
        <dbReference type="SAM" id="MobiDB-lite"/>
    </source>
</evidence>
<proteinExistence type="predicted"/>
<feature type="compositionally biased region" description="Polar residues" evidence="1">
    <location>
        <begin position="173"/>
        <end position="194"/>
    </location>
</feature>
<protein>
    <recommendedName>
        <fullName evidence="2">CSD domain-containing protein</fullName>
    </recommendedName>
</protein>
<keyword evidence="4" id="KW-1185">Reference proteome</keyword>
<organism evidence="3 4">
    <name type="scientific">Catharus ustulatus</name>
    <name type="common">Russet-backed thrush</name>
    <name type="synonym">Hylocichla ustulatus</name>
    <dbReference type="NCBI Taxonomy" id="91951"/>
    <lineage>
        <taxon>Eukaryota</taxon>
        <taxon>Metazoa</taxon>
        <taxon>Chordata</taxon>
        <taxon>Craniata</taxon>
        <taxon>Vertebrata</taxon>
        <taxon>Euteleostomi</taxon>
        <taxon>Archelosauria</taxon>
        <taxon>Archosauria</taxon>
        <taxon>Dinosauria</taxon>
        <taxon>Saurischia</taxon>
        <taxon>Theropoda</taxon>
        <taxon>Coelurosauria</taxon>
        <taxon>Aves</taxon>
        <taxon>Neognathae</taxon>
        <taxon>Neoaves</taxon>
        <taxon>Telluraves</taxon>
        <taxon>Australaves</taxon>
        <taxon>Passeriformes</taxon>
        <taxon>Turdidae</taxon>
        <taxon>Catharus</taxon>
    </lineage>
</organism>
<accession>A0A8C3XXR8</accession>
<feature type="domain" description="CSD" evidence="2">
    <location>
        <begin position="84"/>
        <end position="159"/>
    </location>
</feature>
<dbReference type="Ensembl" id="ENSCUST00005000955.1">
    <property type="protein sequence ID" value="ENSCUSP00005000908.1"/>
    <property type="gene ID" value="ENSCUSG00005000627.1"/>
</dbReference>
<dbReference type="PRINTS" id="PR00050">
    <property type="entry name" value="COLDSHOCK"/>
</dbReference>
<reference evidence="3" key="3">
    <citation type="submission" date="2025-09" db="UniProtKB">
        <authorList>
            <consortium name="Ensembl"/>
        </authorList>
    </citation>
    <scope>IDENTIFICATION</scope>
</reference>
<dbReference type="GO" id="GO:0003676">
    <property type="term" value="F:nucleic acid binding"/>
    <property type="evidence" value="ECO:0007669"/>
    <property type="project" value="InterPro"/>
</dbReference>
<dbReference type="AlphaFoldDB" id="A0A8C3XXR8"/>
<dbReference type="InterPro" id="IPR012340">
    <property type="entry name" value="NA-bd_OB-fold"/>
</dbReference>
<feature type="compositionally biased region" description="Pro residues" evidence="1">
    <location>
        <begin position="21"/>
        <end position="31"/>
    </location>
</feature>
<name>A0A8C3XXR8_CATUS</name>
<dbReference type="Gene3D" id="2.40.50.140">
    <property type="entry name" value="Nucleic acid-binding proteins"/>
    <property type="match status" value="1"/>
</dbReference>
<dbReference type="PROSITE" id="PS51857">
    <property type="entry name" value="CSD_2"/>
    <property type="match status" value="1"/>
</dbReference>
<dbReference type="SUPFAM" id="SSF50249">
    <property type="entry name" value="Nucleic acid-binding proteins"/>
    <property type="match status" value="1"/>
</dbReference>
<reference evidence="3" key="1">
    <citation type="submission" date="2020-10" db="EMBL/GenBank/DDBJ databases">
        <title>Catharus ustulatus (Swainson's thrush) genome, bCatUst1, primary haplotype v2.</title>
        <authorList>
            <person name="Delmore K."/>
            <person name="Vafadar M."/>
            <person name="Formenti G."/>
            <person name="Chow W."/>
            <person name="Pelan S."/>
            <person name="Howe K."/>
            <person name="Rhie A."/>
            <person name="Mountcastle J."/>
            <person name="Haase B."/>
            <person name="Fedrigo O."/>
            <person name="Jarvis E.D."/>
        </authorList>
    </citation>
    <scope>NUCLEOTIDE SEQUENCE [LARGE SCALE GENOMIC DNA]</scope>
</reference>
<reference evidence="3" key="2">
    <citation type="submission" date="2025-08" db="UniProtKB">
        <authorList>
            <consortium name="Ensembl"/>
        </authorList>
    </citation>
    <scope>IDENTIFICATION</scope>
</reference>
<feature type="region of interest" description="Disordered" evidence="1">
    <location>
        <begin position="170"/>
        <end position="195"/>
    </location>
</feature>
<dbReference type="Proteomes" id="UP000694563">
    <property type="component" value="Chromosome 6"/>
</dbReference>
<dbReference type="InterPro" id="IPR050181">
    <property type="entry name" value="Cold_shock_domain"/>
</dbReference>
<dbReference type="PANTHER" id="PTHR11544">
    <property type="entry name" value="COLD SHOCK DOMAIN CONTAINING PROTEINS"/>
    <property type="match status" value="1"/>
</dbReference>
<dbReference type="InterPro" id="IPR002059">
    <property type="entry name" value="CSP_DNA-bd"/>
</dbReference>
<evidence type="ECO:0000313" key="3">
    <source>
        <dbReference type="Ensembl" id="ENSCUSP00005000908.1"/>
    </source>
</evidence>